<accession>A0A150IMY5</accession>
<accession>A0A150IUJ7</accession>
<evidence type="ECO:0000313" key="6">
    <source>
        <dbReference type="EMBL" id="KYC48632.1"/>
    </source>
</evidence>
<evidence type="ECO:0000313" key="5">
    <source>
        <dbReference type="EMBL" id="KYC46014.1"/>
    </source>
</evidence>
<dbReference type="PANTHER" id="PTHR43366:SF1">
    <property type="entry name" value="PYRUVATE SYNTHASE SUBUNIT PORC"/>
    <property type="match status" value="1"/>
</dbReference>
<dbReference type="EMBL" id="LNGE01000006">
    <property type="protein sequence ID" value="KYC46014.1"/>
    <property type="molecule type" value="Genomic_DNA"/>
</dbReference>
<dbReference type="EC" id="1.2.7.1" evidence="1"/>
<dbReference type="NCBIfam" id="NF006321">
    <property type="entry name" value="PRK08534.1"/>
    <property type="match status" value="1"/>
</dbReference>
<dbReference type="PANTHER" id="PTHR43366">
    <property type="entry name" value="PYRUVATE SYNTHASE SUBUNIT PORC"/>
    <property type="match status" value="1"/>
</dbReference>
<reference evidence="8 9" key="1">
    <citation type="journal article" date="2016" name="ISME J.">
        <title>Chasing the elusive Euryarchaeota class WSA2: genomes reveal a uniquely fastidious methyl-reducing methanogen.</title>
        <authorList>
            <person name="Nobu M.K."/>
            <person name="Narihiro T."/>
            <person name="Kuroda K."/>
            <person name="Mei R."/>
            <person name="Liu W.T."/>
        </authorList>
    </citation>
    <scope>NUCLEOTIDE SEQUENCE [LARGE SCALE GENOMIC DNA]</scope>
    <source>
        <strain evidence="5">B03fssc0709_Meth_Bin005</strain>
        <strain evidence="6">B15fssc0709_Meth_Bin003</strain>
        <strain evidence="7">BMIXfssc0709_Meth_Bin006</strain>
    </source>
</reference>
<evidence type="ECO:0000313" key="7">
    <source>
        <dbReference type="EMBL" id="KYC51163.1"/>
    </source>
</evidence>
<evidence type="ECO:0000256" key="3">
    <source>
        <dbReference type="ARBA" id="ARBA00049357"/>
    </source>
</evidence>
<dbReference type="Proteomes" id="UP000092403">
    <property type="component" value="Unassembled WGS sequence"/>
</dbReference>
<dbReference type="Proteomes" id="UP000092401">
    <property type="component" value="Unassembled WGS sequence"/>
</dbReference>
<evidence type="ECO:0000256" key="2">
    <source>
        <dbReference type="ARBA" id="ARBA00023002"/>
    </source>
</evidence>
<dbReference type="GO" id="GO:0019164">
    <property type="term" value="F:pyruvate synthase activity"/>
    <property type="evidence" value="ECO:0007669"/>
    <property type="project" value="UniProtKB-EC"/>
</dbReference>
<gene>
    <name evidence="6" type="primary">porG</name>
    <name evidence="5" type="ORF">APG10_00323</name>
    <name evidence="6" type="ORF">APG11_00142</name>
    <name evidence="7" type="ORF">APG12_00289</name>
</gene>
<evidence type="ECO:0000313" key="9">
    <source>
        <dbReference type="Proteomes" id="UP000092401"/>
    </source>
</evidence>
<keyword evidence="6" id="KW-0670">Pyruvate</keyword>
<proteinExistence type="predicted"/>
<comment type="caution">
    <text evidence="6">The sequence shown here is derived from an EMBL/GenBank/DDBJ whole genome shotgun (WGS) entry which is preliminary data.</text>
</comment>
<evidence type="ECO:0000256" key="1">
    <source>
        <dbReference type="ARBA" id="ARBA00012822"/>
    </source>
</evidence>
<sequence length="180" mass="19683">MIEIRFHGRGGQGAVVASNILADAAFKEGKYVQAFPYFGVERRGAPVTSFTRIDKDPIKIKSQVYKPNYIVVLDPTLMNVTDVTSGLDKDGIVLINSDKYPKYYNLSFKTATVDATSIAIENKLGSRMAPIVNTSILGAFAKISGEVMLESIVLAIKESAPSKKEENIKAAKQAYEKTIM</sequence>
<dbReference type="Proteomes" id="UP000091929">
    <property type="component" value="Unassembled WGS sequence"/>
</dbReference>
<dbReference type="InterPro" id="IPR019752">
    <property type="entry name" value="Pyrv/ketoisovalerate_OxRed_cat"/>
</dbReference>
<protein>
    <recommendedName>
        <fullName evidence="1">pyruvate synthase</fullName>
        <ecNumber evidence="1">1.2.7.1</ecNumber>
    </recommendedName>
</protein>
<dbReference type="Pfam" id="PF01558">
    <property type="entry name" value="POR"/>
    <property type="match status" value="1"/>
</dbReference>
<dbReference type="Gene3D" id="3.40.920.10">
    <property type="entry name" value="Pyruvate-ferredoxin oxidoreductase, PFOR, domain III"/>
    <property type="match status" value="1"/>
</dbReference>
<evidence type="ECO:0000313" key="8">
    <source>
        <dbReference type="Proteomes" id="UP000091929"/>
    </source>
</evidence>
<name>A0A150IUJ7_9EURY</name>
<dbReference type="NCBIfam" id="TIGR02175">
    <property type="entry name" value="PorC_KorC"/>
    <property type="match status" value="1"/>
</dbReference>
<dbReference type="InterPro" id="IPR051626">
    <property type="entry name" value="Oxidoreductase_gamma_subunit"/>
</dbReference>
<comment type="catalytic activity">
    <reaction evidence="3">
        <text>2 oxidized [2Fe-2S]-[ferredoxin] + pyruvate + CoA = 2 reduced [2Fe-2S]-[ferredoxin] + acetyl-CoA + CO2 + H(+)</text>
        <dbReference type="Rhea" id="RHEA:12765"/>
        <dbReference type="Rhea" id="RHEA-COMP:10000"/>
        <dbReference type="Rhea" id="RHEA-COMP:10001"/>
        <dbReference type="ChEBI" id="CHEBI:15361"/>
        <dbReference type="ChEBI" id="CHEBI:15378"/>
        <dbReference type="ChEBI" id="CHEBI:16526"/>
        <dbReference type="ChEBI" id="CHEBI:33737"/>
        <dbReference type="ChEBI" id="CHEBI:33738"/>
        <dbReference type="ChEBI" id="CHEBI:57287"/>
        <dbReference type="ChEBI" id="CHEBI:57288"/>
        <dbReference type="EC" id="1.2.7.1"/>
    </reaction>
</comment>
<feature type="domain" description="Pyruvate/ketoisovalerate oxidoreductase catalytic" evidence="4">
    <location>
        <begin position="10"/>
        <end position="176"/>
    </location>
</feature>
<dbReference type="InterPro" id="IPR002869">
    <property type="entry name" value="Pyrv_flavodox_OxRed_cen"/>
</dbReference>
<dbReference type="EMBL" id="LNGF01000002">
    <property type="protein sequence ID" value="KYC48632.1"/>
    <property type="molecule type" value="Genomic_DNA"/>
</dbReference>
<keyword evidence="2" id="KW-0560">Oxidoreductase</keyword>
<dbReference type="AlphaFoldDB" id="A0A150IUJ7"/>
<accession>A0A150J1Q0</accession>
<dbReference type="EMBL" id="LNJC01000003">
    <property type="protein sequence ID" value="KYC51163.1"/>
    <property type="molecule type" value="Genomic_DNA"/>
</dbReference>
<dbReference type="InterPro" id="IPR011894">
    <property type="entry name" value="PorC_KorC"/>
</dbReference>
<organism evidence="6 8">
    <name type="scientific">Candidatus Methanofastidiosum methylothiophilum</name>
    <dbReference type="NCBI Taxonomy" id="1705564"/>
    <lineage>
        <taxon>Archaea</taxon>
        <taxon>Methanobacteriati</taxon>
        <taxon>Methanobacteriota</taxon>
        <taxon>Stenosarchaea group</taxon>
        <taxon>Candidatus Methanofastidiosia</taxon>
        <taxon>Candidatus Methanofastidiosales</taxon>
        <taxon>Candidatus Methanofastidiosaceae</taxon>
        <taxon>Candidatus Methanofastidiosum</taxon>
    </lineage>
</organism>
<dbReference type="SUPFAM" id="SSF53323">
    <property type="entry name" value="Pyruvate-ferredoxin oxidoreductase, PFOR, domain III"/>
    <property type="match status" value="1"/>
</dbReference>
<evidence type="ECO:0000259" key="4">
    <source>
        <dbReference type="Pfam" id="PF01558"/>
    </source>
</evidence>